<keyword evidence="2 8" id="KW-1003">Cell membrane</keyword>
<dbReference type="Pfam" id="PF00009">
    <property type="entry name" value="GTP_EFTU"/>
    <property type="match status" value="1"/>
</dbReference>
<dbReference type="InterPro" id="IPR005225">
    <property type="entry name" value="Small_GTP-bd"/>
</dbReference>
<dbReference type="InterPro" id="IPR004161">
    <property type="entry name" value="EFTu-like_2"/>
</dbReference>
<dbReference type="Pfam" id="PF00679">
    <property type="entry name" value="EFG_C"/>
    <property type="match status" value="1"/>
</dbReference>
<dbReference type="PANTHER" id="PTHR43512">
    <property type="entry name" value="TRANSLATION FACTOR GUF1-RELATED"/>
    <property type="match status" value="1"/>
</dbReference>
<dbReference type="SUPFAM" id="SSF54980">
    <property type="entry name" value="EF-G C-terminal domain-like"/>
    <property type="match status" value="2"/>
</dbReference>
<evidence type="ECO:0000313" key="10">
    <source>
        <dbReference type="EMBL" id="UVD81738.1"/>
    </source>
</evidence>
<evidence type="ECO:0000256" key="2">
    <source>
        <dbReference type="ARBA" id="ARBA00022475"/>
    </source>
</evidence>
<dbReference type="InterPro" id="IPR035647">
    <property type="entry name" value="EFG_III/V"/>
</dbReference>
<keyword evidence="5 8" id="KW-0648">Protein biosynthesis</keyword>
<dbReference type="GO" id="GO:0003746">
    <property type="term" value="F:translation elongation factor activity"/>
    <property type="evidence" value="ECO:0007669"/>
    <property type="project" value="UniProtKB-KW"/>
</dbReference>
<evidence type="ECO:0000256" key="1">
    <source>
        <dbReference type="ARBA" id="ARBA00005454"/>
    </source>
</evidence>
<accession>A0ABY5R8C4</accession>
<dbReference type="Gene3D" id="3.40.50.300">
    <property type="entry name" value="P-loop containing nucleotide triphosphate hydrolases"/>
    <property type="match status" value="1"/>
</dbReference>
<dbReference type="Gene3D" id="3.30.70.2570">
    <property type="entry name" value="Elongation factor 4, C-terminal domain"/>
    <property type="match status" value="1"/>
</dbReference>
<comment type="catalytic activity">
    <reaction evidence="8">
        <text>GTP + H2O = GDP + phosphate + H(+)</text>
        <dbReference type="Rhea" id="RHEA:19669"/>
        <dbReference type="ChEBI" id="CHEBI:15377"/>
        <dbReference type="ChEBI" id="CHEBI:15378"/>
        <dbReference type="ChEBI" id="CHEBI:37565"/>
        <dbReference type="ChEBI" id="CHEBI:43474"/>
        <dbReference type="ChEBI" id="CHEBI:58189"/>
        <dbReference type="EC" id="3.6.5.n1"/>
    </reaction>
</comment>
<reference evidence="10" key="1">
    <citation type="submission" date="2022-08" db="EMBL/GenBank/DDBJ databases">
        <title>Complete genome of Mycoplasma iguanae type strain 2327.</title>
        <authorList>
            <person name="Spergser J."/>
        </authorList>
    </citation>
    <scope>NUCLEOTIDE SEQUENCE</scope>
    <source>
        <strain evidence="10">2327</strain>
    </source>
</reference>
<dbReference type="Proteomes" id="UP001059252">
    <property type="component" value="Chromosome"/>
</dbReference>
<dbReference type="PROSITE" id="PS00301">
    <property type="entry name" value="G_TR_1"/>
    <property type="match status" value="1"/>
</dbReference>
<dbReference type="InterPro" id="IPR027417">
    <property type="entry name" value="P-loop_NTPase"/>
</dbReference>
<dbReference type="SUPFAM" id="SSF52540">
    <property type="entry name" value="P-loop containing nucleoside triphosphate hydrolases"/>
    <property type="match status" value="1"/>
</dbReference>
<comment type="subcellular location">
    <subcellularLocation>
        <location evidence="8">Cell membrane</location>
        <topology evidence="8">Peripheral membrane protein</topology>
        <orientation evidence="8">Cytoplasmic side</orientation>
    </subcellularLocation>
</comment>
<dbReference type="PRINTS" id="PR00315">
    <property type="entry name" value="ELONGATNFCT"/>
</dbReference>
<dbReference type="Pfam" id="PF03144">
    <property type="entry name" value="GTP_EFTU_D2"/>
    <property type="match status" value="1"/>
</dbReference>
<evidence type="ECO:0000256" key="7">
    <source>
        <dbReference type="ARBA" id="ARBA00023136"/>
    </source>
</evidence>
<dbReference type="CDD" id="cd16260">
    <property type="entry name" value="EF4_III"/>
    <property type="match status" value="1"/>
</dbReference>
<dbReference type="InterPro" id="IPR035654">
    <property type="entry name" value="LepA_IV"/>
</dbReference>
<organism evidence="10 11">
    <name type="scientific">Mycoplasma iguanae</name>
    <dbReference type="NCBI Taxonomy" id="292461"/>
    <lineage>
        <taxon>Bacteria</taxon>
        <taxon>Bacillati</taxon>
        <taxon>Mycoplasmatota</taxon>
        <taxon>Mollicutes</taxon>
        <taxon>Mycoplasmataceae</taxon>
        <taxon>Mycoplasma</taxon>
    </lineage>
</organism>
<evidence type="ECO:0000256" key="3">
    <source>
        <dbReference type="ARBA" id="ARBA00022741"/>
    </source>
</evidence>
<comment type="similarity">
    <text evidence="1 8">Belongs to the TRAFAC class translation factor GTPase superfamily. Classic translation factor GTPase family. LepA subfamily.</text>
</comment>
<dbReference type="RefSeq" id="WP_258210912.1">
    <property type="nucleotide sequence ID" value="NZ_CP102734.1"/>
</dbReference>
<comment type="function">
    <text evidence="8">Required for accurate and efficient protein synthesis under certain stress conditions. May act as a fidelity factor of the translation reaction, by catalyzing a one-codon backward translocation of tRNAs on improperly translocated ribosomes. Back-translocation proceeds from a post-translocation (POST) complex to a pre-translocation (PRE) complex, thus giving elongation factor G a second chance to translocate the tRNAs correctly. Binds to ribosomes in a GTP-dependent manner.</text>
</comment>
<dbReference type="NCBIfam" id="TIGR00231">
    <property type="entry name" value="small_GTP"/>
    <property type="match status" value="1"/>
</dbReference>
<dbReference type="Gene3D" id="3.30.70.870">
    <property type="entry name" value="Elongation Factor G (Translational Gtpase), domain 3"/>
    <property type="match status" value="1"/>
</dbReference>
<keyword evidence="3 8" id="KW-0547">Nucleotide-binding</keyword>
<evidence type="ECO:0000313" key="11">
    <source>
        <dbReference type="Proteomes" id="UP001059252"/>
    </source>
</evidence>
<dbReference type="Pfam" id="PF06421">
    <property type="entry name" value="LepA_C"/>
    <property type="match status" value="1"/>
</dbReference>
<keyword evidence="7 8" id="KW-0472">Membrane</keyword>
<dbReference type="EC" id="3.6.5.n1" evidence="8"/>
<evidence type="ECO:0000256" key="4">
    <source>
        <dbReference type="ARBA" id="ARBA00022801"/>
    </source>
</evidence>
<feature type="domain" description="Tr-type G" evidence="9">
    <location>
        <begin position="4"/>
        <end position="181"/>
    </location>
</feature>
<dbReference type="InterPro" id="IPR000640">
    <property type="entry name" value="EFG_V-like"/>
</dbReference>
<dbReference type="CDD" id="cd01890">
    <property type="entry name" value="LepA"/>
    <property type="match status" value="1"/>
</dbReference>
<evidence type="ECO:0000259" key="9">
    <source>
        <dbReference type="PROSITE" id="PS51722"/>
    </source>
</evidence>
<dbReference type="PROSITE" id="PS51722">
    <property type="entry name" value="G_TR_2"/>
    <property type="match status" value="1"/>
</dbReference>
<dbReference type="InterPro" id="IPR031157">
    <property type="entry name" value="G_TR_CS"/>
</dbReference>
<keyword evidence="11" id="KW-1185">Reference proteome</keyword>
<sequence length="600" mass="67219">MTKDKIRNFSIIAHIDHGKSTLADRILEKTGAVTQRELKSQHLDSMDLEQERGITIKLNAVQLKYKDHIFHLIDTPGHVDFTYEVSRSLAATEGALLLIDATQGIEAQTLANVYLAAENDLEIIPIINKVDLPSADPDRVKAEIENVIGIPADDAILISAKTGKNIEAVLDAVIEKIPAPKESFDLDLPLKALVFDSYYDPYRGVVLLIRIKEGKIALGDQFIFMSSGKKFHVVELGVRTPAELKKEELQVGEVGWIAASIRDAKDVSVGDTLTLTKNPATEALPGYKKLKPVVYTGFYPIDGKNYDLLKESLEKISLSDSSITFEPESSKALGFGYRIGFLGMLHMEILQERLEREFGVDLIATAPSVEFHIYKTDGSMEVVANPSLFPDPTFIQRIEEPYIKASIMLPENFVGDIMQLCQNKRGVYVNIEFIDRTRRKIIYELPLVEIIFDFFDKLKSVSKGFASFEYDLIGYRESKLVKLDILLNGDKVDALSTITHRDLAYNTGRNLTQKLKEVIPRQSFEVPVQAVIGSKVIARETIKAYRKDVTAKLYGGDVTRRQKLLKKQKAGKKRMKAIGSVEVPQEAFLAILKTDNNKNK</sequence>
<gene>
    <name evidence="8 10" type="primary">lepA</name>
    <name evidence="10" type="ORF">NV226_00235</name>
</gene>
<dbReference type="CDD" id="cd03699">
    <property type="entry name" value="EF4_II"/>
    <property type="match status" value="1"/>
</dbReference>
<feature type="binding site" evidence="8">
    <location>
        <begin position="128"/>
        <end position="131"/>
    </location>
    <ligand>
        <name>GTP</name>
        <dbReference type="ChEBI" id="CHEBI:37565"/>
    </ligand>
</feature>
<dbReference type="CDD" id="cd03709">
    <property type="entry name" value="lepA_C"/>
    <property type="match status" value="1"/>
</dbReference>
<dbReference type="PANTHER" id="PTHR43512:SF4">
    <property type="entry name" value="TRANSLATION FACTOR GUF1 HOMOLOG, CHLOROPLASTIC"/>
    <property type="match status" value="1"/>
</dbReference>
<name>A0ABY5R8C4_9MOLU</name>
<dbReference type="InterPro" id="IPR009000">
    <property type="entry name" value="Transl_B-barrel_sf"/>
</dbReference>
<dbReference type="InterPro" id="IPR006297">
    <property type="entry name" value="EF-4"/>
</dbReference>
<evidence type="ECO:0000256" key="8">
    <source>
        <dbReference type="HAMAP-Rule" id="MF_00071"/>
    </source>
</evidence>
<evidence type="ECO:0000256" key="5">
    <source>
        <dbReference type="ARBA" id="ARBA00022917"/>
    </source>
</evidence>
<dbReference type="InterPro" id="IPR013842">
    <property type="entry name" value="LepA_CTD"/>
</dbReference>
<feature type="binding site" evidence="8">
    <location>
        <begin position="16"/>
        <end position="21"/>
    </location>
    <ligand>
        <name>GTP</name>
        <dbReference type="ChEBI" id="CHEBI:37565"/>
    </ligand>
</feature>
<keyword evidence="10" id="KW-0251">Elongation factor</keyword>
<dbReference type="Gene3D" id="3.30.70.240">
    <property type="match status" value="1"/>
</dbReference>
<dbReference type="GO" id="GO:0016787">
    <property type="term" value="F:hydrolase activity"/>
    <property type="evidence" value="ECO:0007669"/>
    <property type="project" value="UniProtKB-KW"/>
</dbReference>
<evidence type="ECO:0000256" key="6">
    <source>
        <dbReference type="ARBA" id="ARBA00023134"/>
    </source>
</evidence>
<proteinExistence type="inferred from homology"/>
<keyword evidence="6 8" id="KW-0342">GTP-binding</keyword>
<dbReference type="InterPro" id="IPR038363">
    <property type="entry name" value="LepA_C_sf"/>
</dbReference>
<dbReference type="SUPFAM" id="SSF50447">
    <property type="entry name" value="Translation proteins"/>
    <property type="match status" value="1"/>
</dbReference>
<protein>
    <recommendedName>
        <fullName evidence="8">Elongation factor 4</fullName>
        <shortName evidence="8">EF-4</shortName>
        <ecNumber evidence="8">3.6.5.n1</ecNumber>
    </recommendedName>
    <alternativeName>
        <fullName evidence="8">Ribosomal back-translocase LepA</fullName>
    </alternativeName>
</protein>
<dbReference type="InterPro" id="IPR000795">
    <property type="entry name" value="T_Tr_GTP-bd_dom"/>
</dbReference>
<dbReference type="EMBL" id="CP102734">
    <property type="protein sequence ID" value="UVD81738.1"/>
    <property type="molecule type" value="Genomic_DNA"/>
</dbReference>
<dbReference type="NCBIfam" id="TIGR01393">
    <property type="entry name" value="lepA"/>
    <property type="match status" value="1"/>
</dbReference>
<dbReference type="HAMAP" id="MF_00071">
    <property type="entry name" value="LepA"/>
    <property type="match status" value="1"/>
</dbReference>
<keyword evidence="4 8" id="KW-0378">Hydrolase</keyword>
<dbReference type="Gene3D" id="2.40.30.10">
    <property type="entry name" value="Translation factors"/>
    <property type="match status" value="1"/>
</dbReference>